<dbReference type="Proteomes" id="UP000587702">
    <property type="component" value="Unassembled WGS sequence"/>
</dbReference>
<accession>A0A7K4M9U0</accession>
<dbReference type="EMBL" id="JACATI010000011">
    <property type="protein sequence ID" value="NWJ20829.1"/>
    <property type="molecule type" value="Genomic_DNA"/>
</dbReference>
<dbReference type="Gene3D" id="3.40.50.620">
    <property type="entry name" value="HUPs"/>
    <property type="match status" value="1"/>
</dbReference>
<dbReference type="GO" id="GO:0005829">
    <property type="term" value="C:cytosol"/>
    <property type="evidence" value="ECO:0007669"/>
    <property type="project" value="TreeGrafter"/>
</dbReference>
<protein>
    <submittedName>
        <fullName evidence="2">Asparagine synthase</fullName>
    </submittedName>
</protein>
<proteinExistence type="predicted"/>
<dbReference type="InterPro" id="IPR014729">
    <property type="entry name" value="Rossmann-like_a/b/a_fold"/>
</dbReference>
<name>A0A7K4M9U0_9ARCH</name>
<comment type="caution">
    <text evidence="2">The sequence shown here is derived from an EMBL/GenBank/DDBJ whole genome shotgun (WGS) entry which is preliminary data.</text>
</comment>
<dbReference type="InterPro" id="IPR051786">
    <property type="entry name" value="ASN_synthetase/amidase"/>
</dbReference>
<dbReference type="PANTHER" id="PTHR43284:SF1">
    <property type="entry name" value="ASPARAGINE SYNTHETASE"/>
    <property type="match status" value="1"/>
</dbReference>
<sequence length="284" mass="33471">YKVTEKDFINNLEDIFAAMDQPTIDGINSYFISKCAHEEGLKAVLSGLGGDELFGGYPSFKRIEKCWFLRNVPGNAKKLFGLFEYFQNDKLNKLSFLSIDNPLSFYLLFRGLFPVRTVAKILDVEKKQIHDALEKLYFKENYDMGKYNFISYLESNLYMQNQLLKDTDYMSMWHSVEVRVPFLDKEFLNFVYSIDEDIKFNKKVPKGLLIKSFEDLIPKEIISRKKQGFGFPFQKWMRDNIDYISDFAQIDGNHAIKSVLNKFQCNSLHWSRFWSLVVLSQYKR</sequence>
<gene>
    <name evidence="2" type="ORF">HX860_07190</name>
</gene>
<feature type="domain" description="Asparagine synthetase" evidence="1">
    <location>
        <begin position="2"/>
        <end position="241"/>
    </location>
</feature>
<feature type="non-terminal residue" evidence="2">
    <location>
        <position position="1"/>
    </location>
</feature>
<dbReference type="AlphaFoldDB" id="A0A7K4M9U0"/>
<dbReference type="PANTHER" id="PTHR43284">
    <property type="entry name" value="ASPARAGINE SYNTHETASE (GLUTAMINE-HYDROLYZING)"/>
    <property type="match status" value="1"/>
</dbReference>
<dbReference type="GO" id="GO:0006529">
    <property type="term" value="P:asparagine biosynthetic process"/>
    <property type="evidence" value="ECO:0007669"/>
    <property type="project" value="InterPro"/>
</dbReference>
<evidence type="ECO:0000313" key="2">
    <source>
        <dbReference type="EMBL" id="NWJ20829.1"/>
    </source>
</evidence>
<evidence type="ECO:0000313" key="3">
    <source>
        <dbReference type="Proteomes" id="UP000587702"/>
    </source>
</evidence>
<dbReference type="GO" id="GO:0004066">
    <property type="term" value="F:asparagine synthase (glutamine-hydrolyzing) activity"/>
    <property type="evidence" value="ECO:0007669"/>
    <property type="project" value="InterPro"/>
</dbReference>
<reference evidence="2 3" key="1">
    <citation type="journal article" date="2019" name="Environ. Microbiol.">
        <title>Genomics insights into ecotype formation of ammonia-oxidizing archaea in the deep ocean.</title>
        <authorList>
            <person name="Wang Y."/>
            <person name="Huang J.M."/>
            <person name="Cui G.J."/>
            <person name="Nunoura T."/>
            <person name="Takaki Y."/>
            <person name="Li W.L."/>
            <person name="Li J."/>
            <person name="Gao Z.M."/>
            <person name="Takai K."/>
            <person name="Zhang A.Q."/>
            <person name="Stepanauskas R."/>
        </authorList>
    </citation>
    <scope>NUCLEOTIDE SEQUENCE [LARGE SCALE GENOMIC DNA]</scope>
    <source>
        <strain evidence="2 3">L14</strain>
    </source>
</reference>
<dbReference type="SUPFAM" id="SSF52402">
    <property type="entry name" value="Adenine nucleotide alpha hydrolases-like"/>
    <property type="match status" value="1"/>
</dbReference>
<dbReference type="Pfam" id="PF00733">
    <property type="entry name" value="Asn_synthase"/>
    <property type="match status" value="1"/>
</dbReference>
<organism evidence="2 3">
    <name type="scientific">Marine Group I thaumarchaeote</name>
    <dbReference type="NCBI Taxonomy" id="2511932"/>
    <lineage>
        <taxon>Archaea</taxon>
        <taxon>Nitrososphaerota</taxon>
        <taxon>Marine Group I</taxon>
    </lineage>
</organism>
<evidence type="ECO:0000259" key="1">
    <source>
        <dbReference type="Pfam" id="PF00733"/>
    </source>
</evidence>
<dbReference type="InterPro" id="IPR001962">
    <property type="entry name" value="Asn_synthase"/>
</dbReference>
<dbReference type="CDD" id="cd01991">
    <property type="entry name" value="Asn_synthase_B_C"/>
    <property type="match status" value="1"/>
</dbReference>